<evidence type="ECO:0000313" key="2">
    <source>
        <dbReference type="Proteomes" id="UP000694925"/>
    </source>
</evidence>
<evidence type="ECO:0000313" key="3">
    <source>
        <dbReference type="RefSeq" id="XP_026668931.1"/>
    </source>
</evidence>
<feature type="region of interest" description="Disordered" evidence="1">
    <location>
        <begin position="21"/>
        <end position="153"/>
    </location>
</feature>
<dbReference type="RefSeq" id="XP_026668931.1">
    <property type="nucleotide sequence ID" value="XM_026813130.1"/>
</dbReference>
<dbReference type="GeneID" id="113464257"/>
<evidence type="ECO:0000256" key="1">
    <source>
        <dbReference type="SAM" id="MobiDB-lite"/>
    </source>
</evidence>
<feature type="compositionally biased region" description="Basic and acidic residues" evidence="1">
    <location>
        <begin position="25"/>
        <end position="41"/>
    </location>
</feature>
<organism evidence="2 3">
    <name type="scientific">Ceratina calcarata</name>
    <dbReference type="NCBI Taxonomy" id="156304"/>
    <lineage>
        <taxon>Eukaryota</taxon>
        <taxon>Metazoa</taxon>
        <taxon>Ecdysozoa</taxon>
        <taxon>Arthropoda</taxon>
        <taxon>Hexapoda</taxon>
        <taxon>Insecta</taxon>
        <taxon>Pterygota</taxon>
        <taxon>Neoptera</taxon>
        <taxon>Endopterygota</taxon>
        <taxon>Hymenoptera</taxon>
        <taxon>Apocrita</taxon>
        <taxon>Aculeata</taxon>
        <taxon>Apoidea</taxon>
        <taxon>Anthophila</taxon>
        <taxon>Apidae</taxon>
        <taxon>Ceratina</taxon>
        <taxon>Zadontomerus</taxon>
    </lineage>
</organism>
<feature type="compositionally biased region" description="Low complexity" evidence="1">
    <location>
        <begin position="67"/>
        <end position="83"/>
    </location>
</feature>
<protein>
    <submittedName>
        <fullName evidence="3">Uncharacterized protein LOC113464257</fullName>
    </submittedName>
</protein>
<dbReference type="KEGG" id="ccal:113464257"/>
<proteinExistence type="predicted"/>
<name>A0AAJ7WAB3_9HYME</name>
<keyword evidence="2" id="KW-1185">Reference proteome</keyword>
<feature type="compositionally biased region" description="Polar residues" evidence="1">
    <location>
        <begin position="102"/>
        <end position="116"/>
    </location>
</feature>
<reference evidence="3" key="1">
    <citation type="submission" date="2025-08" db="UniProtKB">
        <authorList>
            <consortium name="RefSeq"/>
        </authorList>
    </citation>
    <scope>IDENTIFICATION</scope>
    <source>
        <tissue evidence="3">Whole body</tissue>
    </source>
</reference>
<dbReference type="Proteomes" id="UP000694925">
    <property type="component" value="Unplaced"/>
</dbReference>
<sequence>MDTDGDEFILSSELDHLMNIDIDTEPDKIPKTRHETARDSENAGITPVKRQEKEKAPTSTAHEGLDSGYSTAHSSSLSTASISPHRLQKRIQTIITDIKTAGKTTDVTNTLDNSKQTNDRPAVPGTYNESEKENANKALPTQRQTNDDQKKRK</sequence>
<accession>A0AAJ7WAB3</accession>
<gene>
    <name evidence="3" type="primary">LOC113464257</name>
</gene>
<dbReference type="AlphaFoldDB" id="A0AAJ7WAB3"/>